<evidence type="ECO:0000313" key="3">
    <source>
        <dbReference type="Proteomes" id="UP000263014"/>
    </source>
</evidence>
<evidence type="ECO:0000313" key="2">
    <source>
        <dbReference type="EMBL" id="RGJ01964.1"/>
    </source>
</evidence>
<gene>
    <name evidence="2" type="ORF">DXD79_17385</name>
</gene>
<feature type="transmembrane region" description="Helical" evidence="1">
    <location>
        <begin position="46"/>
        <end position="62"/>
    </location>
</feature>
<reference evidence="2 3" key="1">
    <citation type="submission" date="2018-08" db="EMBL/GenBank/DDBJ databases">
        <title>A genome reference for cultivated species of the human gut microbiota.</title>
        <authorList>
            <person name="Zou Y."/>
            <person name="Xue W."/>
            <person name="Luo G."/>
        </authorList>
    </citation>
    <scope>NUCLEOTIDE SEQUENCE [LARGE SCALE GENOMIC DNA]</scope>
    <source>
        <strain evidence="2 3">TM09-12</strain>
    </source>
</reference>
<dbReference type="RefSeq" id="WP_117631987.1">
    <property type="nucleotide sequence ID" value="NZ_QSRE01000008.1"/>
</dbReference>
<comment type="caution">
    <text evidence="2">The sequence shown here is derived from an EMBL/GenBank/DDBJ whole genome shotgun (WGS) entry which is preliminary data.</text>
</comment>
<dbReference type="Proteomes" id="UP000263014">
    <property type="component" value="Unassembled WGS sequence"/>
</dbReference>
<sequence>MDKYSFVLIPFTSGFPFRIINAGSSYCWVTSISERGWYNMSTYETLSLMIAFGVLIVMIIGTKK</sequence>
<protein>
    <submittedName>
        <fullName evidence="2">Uncharacterized protein</fullName>
    </submittedName>
</protein>
<proteinExistence type="predicted"/>
<keyword evidence="1" id="KW-0472">Membrane</keyword>
<dbReference type="Pfam" id="PF16935">
    <property type="entry name" value="Hol_Tox"/>
    <property type="match status" value="1"/>
</dbReference>
<dbReference type="AlphaFoldDB" id="A0A374P4B5"/>
<dbReference type="InterPro" id="IPR031616">
    <property type="entry name" value="BsrE-like"/>
</dbReference>
<accession>A0A374P4B5</accession>
<dbReference type="EMBL" id="QSON01000008">
    <property type="protein sequence ID" value="RGJ01964.1"/>
    <property type="molecule type" value="Genomic_DNA"/>
</dbReference>
<keyword evidence="1" id="KW-1133">Transmembrane helix</keyword>
<evidence type="ECO:0000256" key="1">
    <source>
        <dbReference type="SAM" id="Phobius"/>
    </source>
</evidence>
<keyword evidence="1" id="KW-0812">Transmembrane</keyword>
<name>A0A374P4B5_9FIRM</name>
<organism evidence="2 3">
    <name type="scientific">Hungatella hathewayi</name>
    <dbReference type="NCBI Taxonomy" id="154046"/>
    <lineage>
        <taxon>Bacteria</taxon>
        <taxon>Bacillati</taxon>
        <taxon>Bacillota</taxon>
        <taxon>Clostridia</taxon>
        <taxon>Lachnospirales</taxon>
        <taxon>Lachnospiraceae</taxon>
        <taxon>Hungatella</taxon>
    </lineage>
</organism>